<proteinExistence type="predicted"/>
<sequence>MTSETIGFNKKNQKFLSIKPFVSKVKTLGFDYRKLSFQLVGTSKGIYMKQPKQIPFPSKSICFGIKVLYFGEDLKNTILFYSFDYCYGSCFI</sequence>
<organism evidence="1 2">
    <name type="scientific">Bacteroides uniformis</name>
    <dbReference type="NCBI Taxonomy" id="820"/>
    <lineage>
        <taxon>Bacteria</taxon>
        <taxon>Pseudomonadati</taxon>
        <taxon>Bacteroidota</taxon>
        <taxon>Bacteroidia</taxon>
        <taxon>Bacteroidales</taxon>
        <taxon>Bacteroidaceae</taxon>
        <taxon>Bacteroides</taxon>
    </lineage>
</organism>
<evidence type="ECO:0000313" key="2">
    <source>
        <dbReference type="Proteomes" id="UP000095419"/>
    </source>
</evidence>
<dbReference type="AlphaFoldDB" id="A0A174B7W8"/>
<accession>A0A174B7W8</accession>
<protein>
    <submittedName>
        <fullName evidence="1">Uncharacterized protein</fullName>
    </submittedName>
</protein>
<dbReference type="EMBL" id="CYZF01000002">
    <property type="protein sequence ID" value="CUN96503.1"/>
    <property type="molecule type" value="Genomic_DNA"/>
</dbReference>
<gene>
    <name evidence="1" type="ORF">ERS417307_00822</name>
</gene>
<dbReference type="Proteomes" id="UP000095419">
    <property type="component" value="Unassembled WGS sequence"/>
</dbReference>
<name>A0A174B7W8_BACUN</name>
<evidence type="ECO:0000313" key="1">
    <source>
        <dbReference type="EMBL" id="CUN96503.1"/>
    </source>
</evidence>
<reference evidence="1 2" key="1">
    <citation type="submission" date="2015-09" db="EMBL/GenBank/DDBJ databases">
        <authorList>
            <consortium name="Pathogen Informatics"/>
        </authorList>
    </citation>
    <scope>NUCLEOTIDE SEQUENCE [LARGE SCALE GENOMIC DNA]</scope>
    <source>
        <strain evidence="1 2">2789STDY5608791</strain>
    </source>
</reference>